<sequence length="1244" mass="138899">MEEEGQHSLECIQANQIFPKKSPVLEEENMQVPFPELHGEFTEYVGRAEDAIIAMSNYRLHIKFKESVVNVPLQLIESVECRDMFQLHVTCKDCKVVRCQFSTFEQCQEWLKRLNVVVRPPSRLEDLFSFAFHAWCMEVYAGEKEQHGELCRPGEHVTSWFKNEVERMGFDTQNAWRISDINSKFRLCPSYPQQLLVPAWITDKELENVAAFRSWKRFPAVVYRHQSTGAVIARCGQPEVSWWGWRNADDEHLVQSIAKACAVDSSSRKHLPNGTYTNGSDLPDTDFESSMSNSSEVETLVIQPHKLLILDARSYAAAVANRAKGGGCECPEYYPNCEVVFMGMANIHSIRKSFQSLRFLCTQMPDPANWLSALESTKWLQHLSLLLKAALLVVNAVDRDHRPVLVHCSDGWDRTPQIVALSKLLLDPYYRTIEGFQVLVETEWLDFGHKFADRCGHGENSDDLNERCPVFLQWLDCVHQLQRQFPCSFEFNEAFLVKLVQHTYSCLFGTFLCNSGKEREDRHVQERTCSVWSLLRPANRTLRNMLYSSHSETVLHPVCHVRNLMLWTAVYLPSSSPTTPSDDSCAPYPVPGANPEDAPLGRCTKTRSFDNLPSACELGSSLAPNRRSSDPSLNEKWQDHRRSLELNMAVGPEGGGNQDQEVRPNGVGPCPDGVDSELDDSPQPRSSHAELGQGDTVSPAAAGEDAEEAELSVAVGVAEGQMENILQEATKEEAADQREGGAAVTHVVDTVDTEEEKKAKDEDEDERANVNGTEMQREAFANGHLPENGVMETEEEDESPPLPTQKAEELDEQAAEVTQAPEDLVKQDVENSSVEEVVHGPSDSGSGEPEQPAAHRTITNGFVDRSPEEPDVEEETCPDSVSDSGVSEPVEQVDKRASLMESSTETLTEEACGRLELPAQPPVSLSRAPCSDGRKQPPCSRKEKGLEAGEHGLIRTLNGGTKRAPVSAFQSVSADLNRDGICNGDSSDGEPCGGPHWTKGNGERAPLSRQMSLASCNSLILHPRGSCSQHRWCHALLGRAAISPEQPSRSHLDDDGLTLHTDAIQQRLRQIEAGHQMEVETLKKQVQELWSRLENQQHISSHRINGDMGDEVTSMTDSEYNLDPNCLSRCSTELFSEASWEQVDKQDTEVTRWYPDHLAAQCYGCESRFWLATRKHHCSGREPVQEVWNCGNVFCASCCDQKIPVPSQQLFEPSRVCKTCYSSLRLTSVPLDLELEKPITASSN</sequence>
<dbReference type="FunFam" id="3.30.40.10:FF:000073">
    <property type="entry name" value="myotubularin-related protein 4 isoform X2"/>
    <property type="match status" value="1"/>
</dbReference>
<dbReference type="GO" id="GO:0046856">
    <property type="term" value="P:phosphatidylinositol dephosphorylation"/>
    <property type="evidence" value="ECO:0007669"/>
    <property type="project" value="UniProtKB-ARBA"/>
</dbReference>
<comment type="subcellular location">
    <subcellularLocation>
        <location evidence="1">Membrane</location>
    </subcellularLocation>
</comment>
<reference evidence="17" key="1">
    <citation type="submission" date="2025-08" db="UniProtKB">
        <authorList>
            <consortium name="Ensembl"/>
        </authorList>
    </citation>
    <scope>IDENTIFICATION</scope>
</reference>
<dbReference type="GO" id="GO:0060090">
    <property type="term" value="F:molecular adaptor activity"/>
    <property type="evidence" value="ECO:0007669"/>
    <property type="project" value="UniProtKB-ARBA"/>
</dbReference>
<evidence type="ECO:0000256" key="8">
    <source>
        <dbReference type="ARBA" id="ARBA00023098"/>
    </source>
</evidence>
<dbReference type="SMART" id="SM00404">
    <property type="entry name" value="PTPc_motif"/>
    <property type="match status" value="1"/>
</dbReference>
<keyword evidence="5 13" id="KW-0863">Zinc-finger</keyword>
<feature type="compositionally biased region" description="Low complexity" evidence="14">
    <location>
        <begin position="899"/>
        <end position="910"/>
    </location>
</feature>
<dbReference type="InterPro" id="IPR030564">
    <property type="entry name" value="Myotubularin"/>
</dbReference>
<dbReference type="GO" id="GO:0004438">
    <property type="term" value="F:phosphatidylinositol-3-phosphate phosphatase activity"/>
    <property type="evidence" value="ECO:0007669"/>
    <property type="project" value="TreeGrafter"/>
</dbReference>
<dbReference type="InterPro" id="IPR016130">
    <property type="entry name" value="Tyr_Pase_AS"/>
</dbReference>
<dbReference type="Pfam" id="PF06602">
    <property type="entry name" value="Myotub-related"/>
    <property type="match status" value="1"/>
</dbReference>
<evidence type="ECO:0000256" key="1">
    <source>
        <dbReference type="ARBA" id="ARBA00004370"/>
    </source>
</evidence>
<evidence type="ECO:0000313" key="17">
    <source>
        <dbReference type="Ensembl" id="ENSSLDP00000017161.1"/>
    </source>
</evidence>
<dbReference type="GO" id="GO:0052629">
    <property type="term" value="F:phosphatidylinositol-3,5-bisphosphate 3-phosphatase activity"/>
    <property type="evidence" value="ECO:0007669"/>
    <property type="project" value="UniProtKB-EC"/>
</dbReference>
<dbReference type="InterPro" id="IPR017455">
    <property type="entry name" value="Znf_FYVE-rel"/>
</dbReference>
<dbReference type="RefSeq" id="XP_023253441.1">
    <property type="nucleotide sequence ID" value="XM_023397673.1"/>
</dbReference>
<dbReference type="PROSITE" id="PS00383">
    <property type="entry name" value="TYR_PHOSPHATASE_1"/>
    <property type="match status" value="1"/>
</dbReference>
<dbReference type="InterPro" id="IPR013083">
    <property type="entry name" value="Znf_RING/FYVE/PHD"/>
</dbReference>
<feature type="binding site" evidence="12">
    <location>
        <begin position="346"/>
        <end position="347"/>
    </location>
    <ligand>
        <name>substrate</name>
    </ligand>
</feature>
<feature type="domain" description="Myotubularin phosphatase" evidence="16">
    <location>
        <begin position="155"/>
        <end position="571"/>
    </location>
</feature>
<evidence type="ECO:0000256" key="11">
    <source>
        <dbReference type="PIRSR" id="PIRSR630564-1"/>
    </source>
</evidence>
<dbReference type="InterPro" id="IPR003595">
    <property type="entry name" value="Tyr_Pase_cat"/>
</dbReference>
<evidence type="ECO:0000259" key="15">
    <source>
        <dbReference type="PROSITE" id="PS50178"/>
    </source>
</evidence>
<dbReference type="CDD" id="cd15732">
    <property type="entry name" value="FYVE_MTMR3"/>
    <property type="match status" value="1"/>
</dbReference>
<protein>
    <recommendedName>
        <fullName evidence="3">phosphatidylinositol-3,5-bisphosphate 3-phosphatase</fullName>
        <ecNumber evidence="3">3.1.3.95</ecNumber>
    </recommendedName>
    <alternativeName>
        <fullName evidence="10">Phosphatidylinositol-3,5-bisphosphate 3-phosphatase</fullName>
    </alternativeName>
</protein>
<evidence type="ECO:0000256" key="3">
    <source>
        <dbReference type="ARBA" id="ARBA00012903"/>
    </source>
</evidence>
<dbReference type="SUPFAM" id="SSF50729">
    <property type="entry name" value="PH domain-like"/>
    <property type="match status" value="1"/>
</dbReference>
<feature type="binding site" evidence="12">
    <location>
        <begin position="321"/>
        <end position="324"/>
    </location>
    <ligand>
        <name>substrate</name>
    </ligand>
</feature>
<dbReference type="SMART" id="SM00064">
    <property type="entry name" value="FYVE"/>
    <property type="match status" value="1"/>
</dbReference>
<dbReference type="PANTHER" id="PTHR10807:SF66">
    <property type="entry name" value="MYOTUBULARIN-RELATED PROTEIN 3"/>
    <property type="match status" value="1"/>
</dbReference>
<feature type="region of interest" description="Disordered" evidence="14">
    <location>
        <begin position="730"/>
        <end position="946"/>
    </location>
</feature>
<keyword evidence="8" id="KW-0443">Lipid metabolism</keyword>
<comment type="similarity">
    <text evidence="2">Belongs to the protein-tyrosine phosphatase family. Non-receptor class myotubularin subfamily.</text>
</comment>
<keyword evidence="4" id="KW-0479">Metal-binding</keyword>
<dbReference type="GO" id="GO:0016020">
    <property type="term" value="C:membrane"/>
    <property type="evidence" value="ECO:0007669"/>
    <property type="project" value="UniProtKB-SubCell"/>
</dbReference>
<dbReference type="SUPFAM" id="SSF52799">
    <property type="entry name" value="(Phosphotyrosine protein) phosphatases II"/>
    <property type="match status" value="1"/>
</dbReference>
<dbReference type="InterPro" id="IPR029021">
    <property type="entry name" value="Prot-tyrosine_phosphatase-like"/>
</dbReference>
<evidence type="ECO:0000256" key="2">
    <source>
        <dbReference type="ARBA" id="ARBA00007471"/>
    </source>
</evidence>
<dbReference type="Ensembl" id="ENSSLDT00000017767.1">
    <property type="protein sequence ID" value="ENSSLDP00000017161.1"/>
    <property type="gene ID" value="ENSSLDG00000013542.1"/>
</dbReference>
<dbReference type="InterPro" id="IPR000306">
    <property type="entry name" value="Znf_FYVE"/>
</dbReference>
<evidence type="ECO:0000256" key="4">
    <source>
        <dbReference type="ARBA" id="ARBA00022723"/>
    </source>
</evidence>
<dbReference type="GeneTree" id="ENSGT00940000157272"/>
<feature type="domain" description="FYVE-type" evidence="15">
    <location>
        <begin position="1156"/>
        <end position="1225"/>
    </location>
</feature>
<feature type="compositionally biased region" description="Basic and acidic residues" evidence="14">
    <location>
        <begin position="730"/>
        <end position="739"/>
    </location>
</feature>
<dbReference type="PROSITE" id="PS51339">
    <property type="entry name" value="PPASE_MYOTUBULARIN"/>
    <property type="match status" value="1"/>
</dbReference>
<dbReference type="Pfam" id="PF01363">
    <property type="entry name" value="FYVE"/>
    <property type="match status" value="1"/>
</dbReference>
<reference evidence="17" key="2">
    <citation type="submission" date="2025-09" db="UniProtKB">
        <authorList>
            <consortium name="Ensembl"/>
        </authorList>
    </citation>
    <scope>IDENTIFICATION</scope>
</reference>
<dbReference type="Proteomes" id="UP000261360">
    <property type="component" value="Unplaced"/>
</dbReference>
<organism evidence="17 18">
    <name type="scientific">Seriola lalandi dorsalis</name>
    <dbReference type="NCBI Taxonomy" id="1841481"/>
    <lineage>
        <taxon>Eukaryota</taxon>
        <taxon>Metazoa</taxon>
        <taxon>Chordata</taxon>
        <taxon>Craniata</taxon>
        <taxon>Vertebrata</taxon>
        <taxon>Euteleostomi</taxon>
        <taxon>Actinopterygii</taxon>
        <taxon>Neopterygii</taxon>
        <taxon>Teleostei</taxon>
        <taxon>Neoteleostei</taxon>
        <taxon>Acanthomorphata</taxon>
        <taxon>Carangaria</taxon>
        <taxon>Carangiformes</taxon>
        <taxon>Carangidae</taxon>
        <taxon>Seriola</taxon>
    </lineage>
</organism>
<dbReference type="GO" id="GO:0019903">
    <property type="term" value="F:protein phosphatase binding"/>
    <property type="evidence" value="ECO:0007669"/>
    <property type="project" value="UniProtKB-ARBA"/>
</dbReference>
<dbReference type="GO" id="GO:0046474">
    <property type="term" value="P:glycerophospholipid biosynthetic process"/>
    <property type="evidence" value="ECO:0007669"/>
    <property type="project" value="UniProtKB-ARBA"/>
</dbReference>
<dbReference type="EC" id="3.1.3.95" evidence="3"/>
<dbReference type="SUPFAM" id="SSF57903">
    <property type="entry name" value="FYVE/PHD zinc finger"/>
    <property type="match status" value="1"/>
</dbReference>
<dbReference type="PROSITE" id="PS50178">
    <property type="entry name" value="ZF_FYVE"/>
    <property type="match status" value="1"/>
</dbReference>
<proteinExistence type="inferred from homology"/>
<feature type="compositionally biased region" description="Basic and acidic residues" evidence="14">
    <location>
        <begin position="932"/>
        <end position="946"/>
    </location>
</feature>
<keyword evidence="7" id="KW-0862">Zinc</keyword>
<dbReference type="AlphaFoldDB" id="A0A3B4XLD7"/>
<evidence type="ECO:0000256" key="7">
    <source>
        <dbReference type="ARBA" id="ARBA00022833"/>
    </source>
</evidence>
<keyword evidence="6" id="KW-0378">Hydrolase</keyword>
<dbReference type="GO" id="GO:0061952">
    <property type="term" value="P:midbody abscission"/>
    <property type="evidence" value="ECO:0007669"/>
    <property type="project" value="UniProtKB-ARBA"/>
</dbReference>
<accession>A0A3B4XLD7</accession>
<dbReference type="InterPro" id="IPR010569">
    <property type="entry name" value="Myotubularin-like_Pase_dom"/>
</dbReference>
<dbReference type="CTD" id="8897"/>
<evidence type="ECO:0000256" key="10">
    <source>
        <dbReference type="ARBA" id="ARBA00032571"/>
    </source>
</evidence>
<evidence type="ECO:0000256" key="13">
    <source>
        <dbReference type="PROSITE-ProRule" id="PRU00091"/>
    </source>
</evidence>
<dbReference type="GO" id="GO:0008270">
    <property type="term" value="F:zinc ion binding"/>
    <property type="evidence" value="ECO:0007669"/>
    <property type="project" value="UniProtKB-KW"/>
</dbReference>
<feature type="region of interest" description="Disordered" evidence="14">
    <location>
        <begin position="578"/>
        <end position="606"/>
    </location>
</feature>
<dbReference type="GeneID" id="111647959"/>
<evidence type="ECO:0000256" key="14">
    <source>
        <dbReference type="SAM" id="MobiDB-lite"/>
    </source>
</evidence>
<dbReference type="STRING" id="1841481.ENSSLDP00000017161"/>
<evidence type="ECO:0000256" key="9">
    <source>
        <dbReference type="ARBA" id="ARBA00023136"/>
    </source>
</evidence>
<evidence type="ECO:0000259" key="16">
    <source>
        <dbReference type="PROSITE" id="PS51339"/>
    </source>
</evidence>
<keyword evidence="18" id="KW-1185">Reference proteome</keyword>
<dbReference type="InterPro" id="IPR011011">
    <property type="entry name" value="Znf_FYVE_PHD"/>
</dbReference>
<dbReference type="Gene3D" id="3.30.40.10">
    <property type="entry name" value="Zinc/RING finger domain, C3HC4 (zinc finger)"/>
    <property type="match status" value="1"/>
</dbReference>
<feature type="active site" description="Phosphocysteine intermediate" evidence="11">
    <location>
        <position position="408"/>
    </location>
</feature>
<feature type="region of interest" description="Disordered" evidence="14">
    <location>
        <begin position="648"/>
        <end position="711"/>
    </location>
</feature>
<evidence type="ECO:0000256" key="5">
    <source>
        <dbReference type="ARBA" id="ARBA00022771"/>
    </source>
</evidence>
<dbReference type="GO" id="GO:0004722">
    <property type="term" value="F:protein serine/threonine phosphatase activity"/>
    <property type="evidence" value="ECO:0007669"/>
    <property type="project" value="UniProtKB-ARBA"/>
</dbReference>
<dbReference type="GO" id="GO:0005829">
    <property type="term" value="C:cytosol"/>
    <property type="evidence" value="ECO:0007669"/>
    <property type="project" value="UniProtKB-ARBA"/>
</dbReference>
<keyword evidence="9" id="KW-0472">Membrane</keyword>
<evidence type="ECO:0000256" key="6">
    <source>
        <dbReference type="ARBA" id="ARBA00022801"/>
    </source>
</evidence>
<dbReference type="GO" id="GO:0010506">
    <property type="term" value="P:regulation of autophagy"/>
    <property type="evidence" value="ECO:0007669"/>
    <property type="project" value="TreeGrafter"/>
</dbReference>
<evidence type="ECO:0000313" key="18">
    <source>
        <dbReference type="Proteomes" id="UP000261360"/>
    </source>
</evidence>
<feature type="binding site" evidence="12">
    <location>
        <begin position="408"/>
        <end position="414"/>
    </location>
    <ligand>
        <name>substrate</name>
    </ligand>
</feature>
<evidence type="ECO:0000256" key="12">
    <source>
        <dbReference type="PIRSR" id="PIRSR630564-2"/>
    </source>
</evidence>
<name>A0A3B4XLD7_SERLL</name>
<dbReference type="PANTHER" id="PTHR10807">
    <property type="entry name" value="MYOTUBULARIN-RELATED"/>
    <property type="match status" value="1"/>
</dbReference>